<reference evidence="6" key="3">
    <citation type="journal article" date="2017" name="Nature">
        <title>Genome sequence of the progenitor of the wheat D genome Aegilops tauschii.</title>
        <authorList>
            <person name="Luo M.C."/>
            <person name="Gu Y.Q."/>
            <person name="Puiu D."/>
            <person name="Wang H."/>
            <person name="Twardziok S.O."/>
            <person name="Deal K.R."/>
            <person name="Huo N."/>
            <person name="Zhu T."/>
            <person name="Wang L."/>
            <person name="Wang Y."/>
            <person name="McGuire P.E."/>
            <person name="Liu S."/>
            <person name="Long H."/>
            <person name="Ramasamy R.K."/>
            <person name="Rodriguez J.C."/>
            <person name="Van S.L."/>
            <person name="Yuan L."/>
            <person name="Wang Z."/>
            <person name="Xia Z."/>
            <person name="Xiao L."/>
            <person name="Anderson O.D."/>
            <person name="Ouyang S."/>
            <person name="Liang Y."/>
            <person name="Zimin A.V."/>
            <person name="Pertea G."/>
            <person name="Qi P."/>
            <person name="Bennetzen J.L."/>
            <person name="Dai X."/>
            <person name="Dawson M.W."/>
            <person name="Muller H.G."/>
            <person name="Kugler K."/>
            <person name="Rivarola-Duarte L."/>
            <person name="Spannagl M."/>
            <person name="Mayer K.F.X."/>
            <person name="Lu F.H."/>
            <person name="Bevan M.W."/>
            <person name="Leroy P."/>
            <person name="Li P."/>
            <person name="You F.M."/>
            <person name="Sun Q."/>
            <person name="Liu Z."/>
            <person name="Lyons E."/>
            <person name="Wicker T."/>
            <person name="Salzberg S.L."/>
            <person name="Devos K.M."/>
            <person name="Dvorak J."/>
        </authorList>
    </citation>
    <scope>NUCLEOTIDE SEQUENCE [LARGE SCALE GENOMIC DNA]</scope>
    <source>
        <strain evidence="6">cv. AL8/78</strain>
    </source>
</reference>
<keyword evidence="2" id="KW-0372">Hormone</keyword>
<dbReference type="GO" id="GO:0009506">
    <property type="term" value="C:plasmodesma"/>
    <property type="evidence" value="ECO:0007669"/>
    <property type="project" value="TreeGrafter"/>
</dbReference>
<keyword evidence="5" id="KW-0472">Membrane</keyword>
<dbReference type="Pfam" id="PF05498">
    <property type="entry name" value="RALF"/>
    <property type="match status" value="1"/>
</dbReference>
<sequence>CGTLAPVLAPPPHASQSTAASIAALSSTMARQTLLLFVATLVASATAAAAAVELVVQGRTADVAGWMRPGPISCQGTVEECLHEREREHDDVFGLRRRLVYAEEEEDGGGYPTQYISYSALMRDSVPCSVPGASYYNCHPGAVANPYSRGCSAISQCRD</sequence>
<evidence type="ECO:0000256" key="5">
    <source>
        <dbReference type="SAM" id="Phobius"/>
    </source>
</evidence>
<evidence type="ECO:0000256" key="2">
    <source>
        <dbReference type="ARBA" id="ARBA00022702"/>
    </source>
</evidence>
<keyword evidence="3" id="KW-0732">Signal</keyword>
<keyword evidence="5" id="KW-1133">Transmembrane helix</keyword>
<reference evidence="7" key="2">
    <citation type="journal article" date="2017" name="Nat. Plants">
        <title>The Aegilops tauschii genome reveals multiple impacts of transposons.</title>
        <authorList>
            <person name="Zhao G."/>
            <person name="Zou C."/>
            <person name="Li K."/>
            <person name="Wang K."/>
            <person name="Li T."/>
            <person name="Gao L."/>
            <person name="Zhang X."/>
            <person name="Wang H."/>
            <person name="Yang Z."/>
            <person name="Liu X."/>
            <person name="Jiang W."/>
            <person name="Mao L."/>
            <person name="Kong X."/>
            <person name="Jiao Y."/>
            <person name="Jia J."/>
        </authorList>
    </citation>
    <scope>NUCLEOTIDE SEQUENCE [LARGE SCALE GENOMIC DNA]</scope>
    <source>
        <strain evidence="7">cv. AL8/78</strain>
    </source>
</reference>
<keyword evidence="7" id="KW-1185">Reference proteome</keyword>
<keyword evidence="5" id="KW-0812">Transmembrane</keyword>
<reference evidence="7" key="1">
    <citation type="journal article" date="2014" name="Science">
        <title>Ancient hybridizations among the ancestral genomes of bread wheat.</title>
        <authorList>
            <consortium name="International Wheat Genome Sequencing Consortium,"/>
            <person name="Marcussen T."/>
            <person name="Sandve S.R."/>
            <person name="Heier L."/>
            <person name="Spannagl M."/>
            <person name="Pfeifer M."/>
            <person name="Jakobsen K.S."/>
            <person name="Wulff B.B."/>
            <person name="Steuernagel B."/>
            <person name="Mayer K.F."/>
            <person name="Olsen O.A."/>
        </authorList>
    </citation>
    <scope>NUCLEOTIDE SEQUENCE [LARGE SCALE GENOMIC DNA]</scope>
    <source>
        <strain evidence="7">cv. AL8/78</strain>
    </source>
</reference>
<organism evidence="6 7">
    <name type="scientific">Aegilops tauschii subsp. strangulata</name>
    <name type="common">Goatgrass</name>
    <dbReference type="NCBI Taxonomy" id="200361"/>
    <lineage>
        <taxon>Eukaryota</taxon>
        <taxon>Viridiplantae</taxon>
        <taxon>Streptophyta</taxon>
        <taxon>Embryophyta</taxon>
        <taxon>Tracheophyta</taxon>
        <taxon>Spermatophyta</taxon>
        <taxon>Magnoliopsida</taxon>
        <taxon>Liliopsida</taxon>
        <taxon>Poales</taxon>
        <taxon>Poaceae</taxon>
        <taxon>BOP clade</taxon>
        <taxon>Pooideae</taxon>
        <taxon>Triticodae</taxon>
        <taxon>Triticeae</taxon>
        <taxon>Triticinae</taxon>
        <taxon>Aegilops</taxon>
    </lineage>
</organism>
<evidence type="ECO:0000256" key="4">
    <source>
        <dbReference type="ARBA" id="ARBA00023157"/>
    </source>
</evidence>
<evidence type="ECO:0008006" key="8">
    <source>
        <dbReference type="Google" id="ProtNLM"/>
    </source>
</evidence>
<dbReference type="GO" id="GO:0019722">
    <property type="term" value="P:calcium-mediated signaling"/>
    <property type="evidence" value="ECO:0007669"/>
    <property type="project" value="TreeGrafter"/>
</dbReference>
<evidence type="ECO:0000313" key="6">
    <source>
        <dbReference type="EnsemblPlants" id="AET4Gv20440200.1"/>
    </source>
</evidence>
<dbReference type="PANTHER" id="PTHR33136:SF58">
    <property type="entry name" value="OS03G0345000 PROTEIN"/>
    <property type="match status" value="1"/>
</dbReference>
<evidence type="ECO:0000256" key="3">
    <source>
        <dbReference type="ARBA" id="ARBA00022729"/>
    </source>
</evidence>
<reference evidence="6" key="4">
    <citation type="submission" date="2019-03" db="UniProtKB">
        <authorList>
            <consortium name="EnsemblPlants"/>
        </authorList>
    </citation>
    <scope>IDENTIFICATION</scope>
</reference>
<dbReference type="Proteomes" id="UP000015105">
    <property type="component" value="Chromosome 4D"/>
</dbReference>
<feature type="transmembrane region" description="Helical" evidence="5">
    <location>
        <begin position="34"/>
        <end position="56"/>
    </location>
</feature>
<proteinExistence type="inferred from homology"/>
<comment type="similarity">
    <text evidence="1">Belongs to the plant rapid alkalinization factor (RALF) family.</text>
</comment>
<reference evidence="6" key="5">
    <citation type="journal article" date="2021" name="G3 (Bethesda)">
        <title>Aegilops tauschii genome assembly Aet v5.0 features greater sequence contiguity and improved annotation.</title>
        <authorList>
            <person name="Wang L."/>
            <person name="Zhu T."/>
            <person name="Rodriguez J.C."/>
            <person name="Deal K.R."/>
            <person name="Dubcovsky J."/>
            <person name="McGuire P.E."/>
            <person name="Lux T."/>
            <person name="Spannagl M."/>
            <person name="Mayer K.F.X."/>
            <person name="Baldrich P."/>
            <person name="Meyers B.C."/>
            <person name="Huo N."/>
            <person name="Gu Y.Q."/>
            <person name="Zhou H."/>
            <person name="Devos K.M."/>
            <person name="Bennetzen J.L."/>
            <person name="Unver T."/>
            <person name="Budak H."/>
            <person name="Gulick P.J."/>
            <person name="Galiba G."/>
            <person name="Kalapos B."/>
            <person name="Nelson D.R."/>
            <person name="Li P."/>
            <person name="You F.M."/>
            <person name="Luo M.C."/>
            <person name="Dvorak J."/>
        </authorList>
    </citation>
    <scope>NUCLEOTIDE SEQUENCE [LARGE SCALE GENOMIC DNA]</scope>
    <source>
        <strain evidence="6">cv. AL8/78</strain>
    </source>
</reference>
<dbReference type="Gramene" id="AET4Gv20440200.1">
    <property type="protein sequence ID" value="AET4Gv20440200.1"/>
    <property type="gene ID" value="AET4Gv20440200"/>
</dbReference>
<accession>A0A453I418</accession>
<dbReference type="AlphaFoldDB" id="A0A453I418"/>
<protein>
    <recommendedName>
        <fullName evidence="8">Rapid alkalinization factor 1</fullName>
    </recommendedName>
</protein>
<evidence type="ECO:0000313" key="7">
    <source>
        <dbReference type="Proteomes" id="UP000015105"/>
    </source>
</evidence>
<dbReference type="GO" id="GO:0005179">
    <property type="term" value="F:hormone activity"/>
    <property type="evidence" value="ECO:0007669"/>
    <property type="project" value="UniProtKB-KW"/>
</dbReference>
<keyword evidence="4" id="KW-1015">Disulfide bond</keyword>
<dbReference type="STRING" id="200361.A0A453I418"/>
<evidence type="ECO:0000256" key="1">
    <source>
        <dbReference type="ARBA" id="ARBA00009178"/>
    </source>
</evidence>
<dbReference type="EnsemblPlants" id="AET4Gv20440200.1">
    <property type="protein sequence ID" value="AET4Gv20440200.1"/>
    <property type="gene ID" value="AET4Gv20440200"/>
</dbReference>
<dbReference type="PANTHER" id="PTHR33136">
    <property type="entry name" value="RAPID ALKALINIZATION FACTOR-LIKE"/>
    <property type="match status" value="1"/>
</dbReference>
<dbReference type="InterPro" id="IPR008801">
    <property type="entry name" value="RALF"/>
</dbReference>
<name>A0A453I418_AEGTS</name>